<dbReference type="OrthoDB" id="2802364at2759"/>
<dbReference type="AlphaFoldDB" id="A0A8H6S5U3"/>
<name>A0A8H6S5U3_9AGAR</name>
<accession>A0A8H6S5U3</accession>
<dbReference type="EMBL" id="JACAZF010000011">
    <property type="protein sequence ID" value="KAF7292770.1"/>
    <property type="molecule type" value="Genomic_DNA"/>
</dbReference>
<protein>
    <submittedName>
        <fullName evidence="1">Uncharacterized protein</fullName>
    </submittedName>
</protein>
<proteinExistence type="predicted"/>
<keyword evidence="2" id="KW-1185">Reference proteome</keyword>
<gene>
    <name evidence="1" type="ORF">MIND_01175600</name>
</gene>
<dbReference type="Proteomes" id="UP000636479">
    <property type="component" value="Unassembled WGS sequence"/>
</dbReference>
<evidence type="ECO:0000313" key="1">
    <source>
        <dbReference type="EMBL" id="KAF7292770.1"/>
    </source>
</evidence>
<organism evidence="1 2">
    <name type="scientific">Mycena indigotica</name>
    <dbReference type="NCBI Taxonomy" id="2126181"/>
    <lineage>
        <taxon>Eukaryota</taxon>
        <taxon>Fungi</taxon>
        <taxon>Dikarya</taxon>
        <taxon>Basidiomycota</taxon>
        <taxon>Agaricomycotina</taxon>
        <taxon>Agaricomycetes</taxon>
        <taxon>Agaricomycetidae</taxon>
        <taxon>Agaricales</taxon>
        <taxon>Marasmiineae</taxon>
        <taxon>Mycenaceae</taxon>
        <taxon>Mycena</taxon>
    </lineage>
</organism>
<evidence type="ECO:0000313" key="2">
    <source>
        <dbReference type="Proteomes" id="UP000636479"/>
    </source>
</evidence>
<dbReference type="RefSeq" id="XP_037215198.1">
    <property type="nucleotide sequence ID" value="XM_037368272.1"/>
</dbReference>
<comment type="caution">
    <text evidence="1">The sequence shown here is derived from an EMBL/GenBank/DDBJ whole genome shotgun (WGS) entry which is preliminary data.</text>
</comment>
<sequence length="263" mass="28660">MEAVGQPTEAILSRHGNSRGRVALSSPPPCHLPAERSFDALCVTPLHSLHAQLLQIHSLPSAVISRWAKLSSLRAYPSPPTHTIPLVAPVSRLPTHLLAVVPSPNDRRTPTLLIPVDANLFHEVFDNTTFIPQLPPDTPPPSPTFNPATEAFTATVPVLPVVVPHAPSLALLLLFGLGLETDRNMLAAHLLPAEAIAEFPNAAAMSGVVSRLPTTQFDFYWEMNQGLWRNTLALAARNAHLTELVPITLKVVADARKLRIRRW</sequence>
<reference evidence="1" key="1">
    <citation type="submission" date="2020-05" db="EMBL/GenBank/DDBJ databases">
        <title>Mycena genomes resolve the evolution of fungal bioluminescence.</title>
        <authorList>
            <person name="Tsai I.J."/>
        </authorList>
    </citation>
    <scope>NUCLEOTIDE SEQUENCE</scope>
    <source>
        <strain evidence="1">171206Taipei</strain>
    </source>
</reference>
<dbReference type="GeneID" id="59350788"/>